<proteinExistence type="predicted"/>
<evidence type="ECO:0000313" key="1">
    <source>
        <dbReference type="EMBL" id="VVD31857.1"/>
    </source>
</evidence>
<evidence type="ECO:0000313" key="2">
    <source>
        <dbReference type="Proteomes" id="UP000325811"/>
    </source>
</evidence>
<dbReference type="InterPro" id="IPR029058">
    <property type="entry name" value="AB_hydrolase_fold"/>
</dbReference>
<dbReference type="SUPFAM" id="SSF53474">
    <property type="entry name" value="alpha/beta-Hydrolases"/>
    <property type="match status" value="1"/>
</dbReference>
<name>A0A5Q4ZJN9_9BURK</name>
<keyword evidence="2" id="KW-1185">Reference proteome</keyword>
<dbReference type="EMBL" id="LR699554">
    <property type="protein sequence ID" value="VVD31857.1"/>
    <property type="molecule type" value="Genomic_DNA"/>
</dbReference>
<organism evidence="1 2">
    <name type="scientific">Paraburkholderia dioscoreae</name>
    <dbReference type="NCBI Taxonomy" id="2604047"/>
    <lineage>
        <taxon>Bacteria</taxon>
        <taxon>Pseudomonadati</taxon>
        <taxon>Pseudomonadota</taxon>
        <taxon>Betaproteobacteria</taxon>
        <taxon>Burkholderiales</taxon>
        <taxon>Burkholderiaceae</taxon>
        <taxon>Paraburkholderia</taxon>
    </lineage>
</organism>
<protein>
    <submittedName>
        <fullName evidence="1">Uncharacterized protein</fullName>
    </submittedName>
</protein>
<sequence length="126" mass="14292">MRRVWTFPADRAALIDEAYLSAREKILFDGDYRRYFSAMFEGEKQRYIDRLVLDDELARIHADVLMLHGRDDPGFPPDSLTLALSRSLPHADVALLAHCSHSIAYEQPSKFLLLANAFFGGEPGSH</sequence>
<gene>
    <name evidence="1" type="ORF">PDMSB3_0559</name>
</gene>
<accession>A0A5Q4ZJN9</accession>
<dbReference type="KEGG" id="pdio:PDMSB3_0559.1"/>
<dbReference type="Proteomes" id="UP000325811">
    <property type="component" value="Chromosome II"/>
</dbReference>
<dbReference type="Gene3D" id="3.40.50.1820">
    <property type="entry name" value="alpha/beta hydrolase"/>
    <property type="match status" value="1"/>
</dbReference>
<reference evidence="1 2" key="1">
    <citation type="submission" date="2019-08" db="EMBL/GenBank/DDBJ databases">
        <authorList>
            <person name="Herpell B J."/>
        </authorList>
    </citation>
    <scope>NUCLEOTIDE SEQUENCE [LARGE SCALE GENOMIC DNA]</scope>
    <source>
        <strain evidence="2">Msb3</strain>
    </source>
</reference>
<dbReference type="AlphaFoldDB" id="A0A5Q4ZJN9"/>